<gene>
    <name evidence="2" type="ORF">CCAP1982_LOCUS12112</name>
</gene>
<dbReference type="Proteomes" id="UP000606786">
    <property type="component" value="Unassembled WGS sequence"/>
</dbReference>
<comment type="caution">
    <text evidence="2">The sequence shown here is derived from an EMBL/GenBank/DDBJ whole genome shotgun (WGS) entry which is preliminary data.</text>
</comment>
<dbReference type="EMBL" id="CAJHJT010000034">
    <property type="protein sequence ID" value="CAD7003675.1"/>
    <property type="molecule type" value="Genomic_DNA"/>
</dbReference>
<sequence length="404" mass="44245">MATKRVQQHQQQHHHHQQQQAQLQQSPIGARRVRTDLKTSENIFLTTAKPRTPLSTRTSSPITIKGTAICGNTQQLHLAPPPPPPSAQTLHATHKSHLPHAVTQKTLKSSRRISATTVAAATPRAMTLTPTATTTPAVATKSAAKLGAVCKCWCHCAAATVLSTSAPHANATYLSAHLPARATRLLNRSRLQQQQYPSSSASGVATSASIAGISGGGGGGADSDSSKSTHSLRRSAAASRASNASTSSTNASQPPNSQYQQHHHHHHHHQKPFQHHYSQLHRDSHSSSDDLMLYDKSFRNAMIQDVLQFKKQLLRLRRILQDTETLNPFDSDNGQLFAACGLDSKLLDDMDLASLTTSTTDDPLVELADLRRQVVYLQGEVEDRERTIRLQKIKLKIWNQKSRQ</sequence>
<protein>
    <submittedName>
        <fullName evidence="2">(Mediterranean fruit fly) hypothetical protein</fullName>
    </submittedName>
</protein>
<keyword evidence="3" id="KW-1185">Reference proteome</keyword>
<proteinExistence type="predicted"/>
<dbReference type="OrthoDB" id="10046062at2759"/>
<dbReference type="AlphaFoldDB" id="A0A811V024"/>
<name>A0A811V024_CERCA</name>
<evidence type="ECO:0000313" key="3">
    <source>
        <dbReference type="Proteomes" id="UP000606786"/>
    </source>
</evidence>
<feature type="region of interest" description="Disordered" evidence="1">
    <location>
        <begin position="1"/>
        <end position="28"/>
    </location>
</feature>
<feature type="compositionally biased region" description="Low complexity" evidence="1">
    <location>
        <begin position="222"/>
        <end position="260"/>
    </location>
</feature>
<evidence type="ECO:0000313" key="2">
    <source>
        <dbReference type="EMBL" id="CAD7003675.1"/>
    </source>
</evidence>
<reference evidence="2" key="1">
    <citation type="submission" date="2020-11" db="EMBL/GenBank/DDBJ databases">
        <authorList>
            <person name="Whitehead M."/>
        </authorList>
    </citation>
    <scope>NUCLEOTIDE SEQUENCE</scope>
    <source>
        <strain evidence="2">EGII</strain>
    </source>
</reference>
<feature type="compositionally biased region" description="Basic residues" evidence="1">
    <location>
        <begin position="261"/>
        <end position="274"/>
    </location>
</feature>
<evidence type="ECO:0000256" key="1">
    <source>
        <dbReference type="SAM" id="MobiDB-lite"/>
    </source>
</evidence>
<organism evidence="2 3">
    <name type="scientific">Ceratitis capitata</name>
    <name type="common">Mediterranean fruit fly</name>
    <name type="synonym">Tephritis capitata</name>
    <dbReference type="NCBI Taxonomy" id="7213"/>
    <lineage>
        <taxon>Eukaryota</taxon>
        <taxon>Metazoa</taxon>
        <taxon>Ecdysozoa</taxon>
        <taxon>Arthropoda</taxon>
        <taxon>Hexapoda</taxon>
        <taxon>Insecta</taxon>
        <taxon>Pterygota</taxon>
        <taxon>Neoptera</taxon>
        <taxon>Endopterygota</taxon>
        <taxon>Diptera</taxon>
        <taxon>Brachycera</taxon>
        <taxon>Muscomorpha</taxon>
        <taxon>Tephritoidea</taxon>
        <taxon>Tephritidae</taxon>
        <taxon>Ceratitis</taxon>
        <taxon>Ceratitis</taxon>
    </lineage>
</organism>
<feature type="region of interest" description="Disordered" evidence="1">
    <location>
        <begin position="214"/>
        <end position="286"/>
    </location>
</feature>
<accession>A0A811V024</accession>